<dbReference type="AlphaFoldDB" id="A0A101UK77"/>
<dbReference type="Proteomes" id="UP000053260">
    <property type="component" value="Unassembled WGS sequence"/>
</dbReference>
<comment type="caution">
    <text evidence="1">The sequence shown here is derived from an EMBL/GenBank/DDBJ whole genome shotgun (WGS) entry which is preliminary data.</text>
</comment>
<protein>
    <submittedName>
        <fullName evidence="1">Uncharacterized protein</fullName>
    </submittedName>
</protein>
<name>A0A101UK77_9ACTN</name>
<sequence>MDVVDPVVVESAAALARHLRQGRDRRLAVLEWFAEAGMAAQPGAVQVPEPPVAAVREAVVWVLRGTMSHRLLEVARGAAGAGEEAADALYEVAGRLIAARPYRGAANPALVRAALEADEDVPDGPDFKGVVHLVAAIGLGAQEVGADALAEAFAAYGWFGLTAEDWAQMLGAVERGESPPVDWGLLQQRADVLGPVQQASDEQLLRARTVLLGLRMFYGLYAMHALFMPDTPALAALRARIDEWGMFPVLDHVISLSPSPRHFAEGLAVCLEPLFDGLYETLMEQLAEDPVLFRIPGDGTGAAGFMETWTRVLREQTRRARERVDESREEPL</sequence>
<dbReference type="EMBL" id="LMXB01000180">
    <property type="protein sequence ID" value="KUO12225.1"/>
    <property type="molecule type" value="Genomic_DNA"/>
</dbReference>
<evidence type="ECO:0000313" key="2">
    <source>
        <dbReference type="Proteomes" id="UP000053260"/>
    </source>
</evidence>
<evidence type="ECO:0000313" key="1">
    <source>
        <dbReference type="EMBL" id="KUO12225.1"/>
    </source>
</evidence>
<keyword evidence="2" id="KW-1185">Reference proteome</keyword>
<gene>
    <name evidence="1" type="ORF">AQJ91_48010</name>
</gene>
<proteinExistence type="predicted"/>
<reference evidence="1 2" key="1">
    <citation type="submission" date="2015-10" db="EMBL/GenBank/DDBJ databases">
        <title>Draft genome sequence of Streptomyces sp. RV15, isolated from a marine sponge.</title>
        <authorList>
            <person name="Ruckert C."/>
            <person name="Abdelmohsen U.R."/>
            <person name="Winkler A."/>
            <person name="Hentschel U."/>
            <person name="Kalinowski J."/>
            <person name="Kampfer P."/>
            <person name="Glaeser S."/>
        </authorList>
    </citation>
    <scope>NUCLEOTIDE SEQUENCE [LARGE SCALE GENOMIC DNA]</scope>
    <source>
        <strain evidence="1 2">RV15</strain>
    </source>
</reference>
<accession>A0A101UK77</accession>
<organism evidence="1 2">
    <name type="scientific">Streptomyces dysideae</name>
    <dbReference type="NCBI Taxonomy" id="909626"/>
    <lineage>
        <taxon>Bacteria</taxon>
        <taxon>Bacillati</taxon>
        <taxon>Actinomycetota</taxon>
        <taxon>Actinomycetes</taxon>
        <taxon>Kitasatosporales</taxon>
        <taxon>Streptomycetaceae</taxon>
        <taxon>Streptomyces</taxon>
    </lineage>
</organism>